<dbReference type="Proteomes" id="UP000667802">
    <property type="component" value="Unassembled WGS sequence"/>
</dbReference>
<gene>
    <name evidence="1" type="ORF">G7B40_033235</name>
</gene>
<evidence type="ECO:0000313" key="1">
    <source>
        <dbReference type="EMBL" id="MDR9899389.1"/>
    </source>
</evidence>
<dbReference type="SUPFAM" id="SSF88723">
    <property type="entry name" value="PIN domain-like"/>
    <property type="match status" value="1"/>
</dbReference>
<protein>
    <submittedName>
        <fullName evidence="1">Type II toxin-antitoxin system VapC family toxin</fullName>
    </submittedName>
</protein>
<dbReference type="Gene3D" id="3.40.50.1010">
    <property type="entry name" value="5'-nuclease"/>
    <property type="match status" value="1"/>
</dbReference>
<reference evidence="2" key="1">
    <citation type="journal article" date="2021" name="Science">
        <title>Hunting the eagle killer: A cyanobacterial neurotoxin causes vacuolar myelinopathy.</title>
        <authorList>
            <person name="Breinlinger S."/>
            <person name="Phillips T.J."/>
            <person name="Haram B.N."/>
            <person name="Mares J."/>
            <person name="Martinez Yerena J.A."/>
            <person name="Hrouzek P."/>
            <person name="Sobotka R."/>
            <person name="Henderson W.M."/>
            <person name="Schmieder P."/>
            <person name="Williams S.M."/>
            <person name="Lauderdale J.D."/>
            <person name="Wilde H.D."/>
            <person name="Gerrin W."/>
            <person name="Kust A."/>
            <person name="Washington J.W."/>
            <person name="Wagner C."/>
            <person name="Geier B."/>
            <person name="Liebeke M."/>
            <person name="Enke H."/>
            <person name="Niedermeyer T.H.J."/>
            <person name="Wilde S.B."/>
        </authorList>
    </citation>
    <scope>NUCLEOTIDE SEQUENCE [LARGE SCALE GENOMIC DNA]</scope>
    <source>
        <strain evidence="2">Thurmond2011</strain>
    </source>
</reference>
<dbReference type="EMBL" id="JAALHA020000024">
    <property type="protein sequence ID" value="MDR9899389.1"/>
    <property type="molecule type" value="Genomic_DNA"/>
</dbReference>
<proteinExistence type="predicted"/>
<dbReference type="InterPro" id="IPR029060">
    <property type="entry name" value="PIN-like_dom_sf"/>
</dbReference>
<keyword evidence="2" id="KW-1185">Reference proteome</keyword>
<dbReference type="CDD" id="cd09881">
    <property type="entry name" value="PIN_VapC4-5_FitB-like"/>
    <property type="match status" value="1"/>
</dbReference>
<evidence type="ECO:0000313" key="2">
    <source>
        <dbReference type="Proteomes" id="UP000667802"/>
    </source>
</evidence>
<accession>A0AAP5MDI7</accession>
<sequence>MKRYLPTDFALSVVSFHEQVLGAHNFINRAGTNFHTIRGYALLLEILQGFATANVLPFDSSAIAIFDELRSQQVRVSTMDLRIASIAISRNLVLLTRNVRDFTKVPRLLTEDWTA</sequence>
<dbReference type="AlphaFoldDB" id="A0AAP5MDI7"/>
<name>A0AAP5MDI7_9CYAN</name>
<comment type="caution">
    <text evidence="1">The sequence shown here is derived from an EMBL/GenBank/DDBJ whole genome shotgun (WGS) entry which is preliminary data.</text>
</comment>
<organism evidence="1 2">
    <name type="scientific">Aetokthonos hydrillicola Thurmond2011</name>
    <dbReference type="NCBI Taxonomy" id="2712845"/>
    <lineage>
        <taxon>Bacteria</taxon>
        <taxon>Bacillati</taxon>
        <taxon>Cyanobacteriota</taxon>
        <taxon>Cyanophyceae</taxon>
        <taxon>Nostocales</taxon>
        <taxon>Hapalosiphonaceae</taxon>
        <taxon>Aetokthonos</taxon>
    </lineage>
</organism>
<dbReference type="RefSeq" id="WP_243902946.1">
    <property type="nucleotide sequence ID" value="NZ_CAWQFN010000855.1"/>
</dbReference>